<dbReference type="Proteomes" id="UP000095300">
    <property type="component" value="Unassembled WGS sequence"/>
</dbReference>
<evidence type="ECO:0000313" key="4">
    <source>
        <dbReference type="Proteomes" id="UP000095300"/>
    </source>
</evidence>
<feature type="compositionally biased region" description="Polar residues" evidence="1">
    <location>
        <begin position="405"/>
        <end position="419"/>
    </location>
</feature>
<feature type="compositionally biased region" description="Gly residues" evidence="1">
    <location>
        <begin position="424"/>
        <end position="438"/>
    </location>
</feature>
<dbReference type="STRING" id="35570.A0A1I8PM89"/>
<feature type="transmembrane region" description="Helical" evidence="2">
    <location>
        <begin position="184"/>
        <end position="205"/>
    </location>
</feature>
<dbReference type="PANTHER" id="PTHR12242">
    <property type="entry name" value="OS02G0130600 PROTEIN-RELATED"/>
    <property type="match status" value="1"/>
</dbReference>
<evidence type="ECO:0000313" key="3">
    <source>
        <dbReference type="EnsemblMetazoa" id="SCAU009356-PA"/>
    </source>
</evidence>
<dbReference type="AlphaFoldDB" id="A0A1I8PM89"/>
<organism evidence="3 4">
    <name type="scientific">Stomoxys calcitrans</name>
    <name type="common">Stable fly</name>
    <name type="synonym">Conops calcitrans</name>
    <dbReference type="NCBI Taxonomy" id="35570"/>
    <lineage>
        <taxon>Eukaryota</taxon>
        <taxon>Metazoa</taxon>
        <taxon>Ecdysozoa</taxon>
        <taxon>Arthropoda</taxon>
        <taxon>Hexapoda</taxon>
        <taxon>Insecta</taxon>
        <taxon>Pterygota</taxon>
        <taxon>Neoptera</taxon>
        <taxon>Endopterygota</taxon>
        <taxon>Diptera</taxon>
        <taxon>Brachycera</taxon>
        <taxon>Muscomorpha</taxon>
        <taxon>Muscoidea</taxon>
        <taxon>Muscidae</taxon>
        <taxon>Stomoxys</taxon>
    </lineage>
</organism>
<dbReference type="EnsemblMetazoa" id="SCAU009356-RA">
    <property type="protein sequence ID" value="SCAU009356-PA"/>
    <property type="gene ID" value="SCAU009356"/>
</dbReference>
<dbReference type="VEuPathDB" id="VectorBase:SCAU009356"/>
<dbReference type="PANTHER" id="PTHR12242:SF49">
    <property type="entry name" value="HEADBUTT, ISOFORM E"/>
    <property type="match status" value="1"/>
</dbReference>
<feature type="region of interest" description="Disordered" evidence="1">
    <location>
        <begin position="340"/>
        <end position="378"/>
    </location>
</feature>
<dbReference type="InterPro" id="IPR049352">
    <property type="entry name" value="Rost"/>
</dbReference>
<keyword evidence="2" id="KW-1133">Transmembrane helix</keyword>
<name>A0A1I8PM89_STOCA</name>
<evidence type="ECO:0000256" key="2">
    <source>
        <dbReference type="SAM" id="Phobius"/>
    </source>
</evidence>
<dbReference type="Pfam" id="PF21534">
    <property type="entry name" value="Rost"/>
    <property type="match status" value="1"/>
</dbReference>
<feature type="transmembrane region" description="Helical" evidence="2">
    <location>
        <begin position="122"/>
        <end position="145"/>
    </location>
</feature>
<proteinExistence type="predicted"/>
<gene>
    <name evidence="3" type="primary">106082070</name>
</gene>
<evidence type="ECO:0008006" key="5">
    <source>
        <dbReference type="Google" id="ProtNLM"/>
    </source>
</evidence>
<feature type="transmembrane region" description="Helical" evidence="2">
    <location>
        <begin position="82"/>
        <end position="101"/>
    </location>
</feature>
<evidence type="ECO:0000256" key="1">
    <source>
        <dbReference type="SAM" id="MobiDB-lite"/>
    </source>
</evidence>
<keyword evidence="4" id="KW-1185">Reference proteome</keyword>
<feature type="transmembrane region" description="Helical" evidence="2">
    <location>
        <begin position="228"/>
        <end position="250"/>
    </location>
</feature>
<dbReference type="OrthoDB" id="419711at2759"/>
<accession>A0A1I8PM89</accession>
<reference evidence="3" key="1">
    <citation type="submission" date="2020-05" db="UniProtKB">
        <authorList>
            <consortium name="EnsemblMetazoa"/>
        </authorList>
    </citation>
    <scope>IDENTIFICATION</scope>
    <source>
        <strain evidence="3">USDA</strain>
    </source>
</reference>
<keyword evidence="2" id="KW-0472">Membrane</keyword>
<keyword evidence="2" id="KW-0812">Transmembrane</keyword>
<sequence length="473" mass="53383">MMVSKLWKGCFPDVTPEHVHRHNFYLCQWQRNTQVRIIYLFYRWITAIICLAALVCSLLDIGRTDEHFENHYAKWWIYLTHWGLLFCTVQAWLAAMIVTQGMMVEREDFELMRQAKKSKLHYLYWIIYTCATVYAFIITMCYWLLVHDPEVHKVDTLNIMVHVLNSIIMLIDLAIVGHPIKLSHVYFTTGIGLAYAIFTGIYFLAGGTDRKNETAIYPMLDWRKPGKAIIVTVCAIIFVFVVHFVCFLLYRARVWLFTKLCIRSSHHRRDGGDICEGLNDDSCTRLGGGSSADYSHQQQFPSVVHSEQPHRTHLSIATSAAATQPLVTAEHLYANAPSHHAAGTTTTHHQSQSQQQQQSHHHHQSHHTPHQYPPQYSGYQQQPVVAGVNVGVISSADIYQHHHQQQPASLHDNNNKPQKSASTGSGGGGTGSGTGTGGAANSSSSALSRTVSHLDAAQREQFLNPNQIVEYKM</sequence>
<dbReference type="KEGG" id="scac:106082070"/>
<dbReference type="GO" id="GO:0016020">
    <property type="term" value="C:membrane"/>
    <property type="evidence" value="ECO:0007669"/>
    <property type="project" value="TreeGrafter"/>
</dbReference>
<feature type="transmembrane region" description="Helical" evidence="2">
    <location>
        <begin position="157"/>
        <end position="177"/>
    </location>
</feature>
<feature type="transmembrane region" description="Helical" evidence="2">
    <location>
        <begin position="40"/>
        <end position="62"/>
    </location>
</feature>
<protein>
    <recommendedName>
        <fullName evidence="5">Protein rolling stone</fullName>
    </recommendedName>
</protein>
<feature type="compositionally biased region" description="Low complexity" evidence="1">
    <location>
        <begin position="344"/>
        <end position="358"/>
    </location>
</feature>
<feature type="region of interest" description="Disordered" evidence="1">
    <location>
        <begin position="401"/>
        <end position="452"/>
    </location>
</feature>
<feature type="compositionally biased region" description="Basic residues" evidence="1">
    <location>
        <begin position="359"/>
        <end position="369"/>
    </location>
</feature>